<keyword evidence="2" id="KW-1185">Reference proteome</keyword>
<evidence type="ECO:0000313" key="1">
    <source>
        <dbReference type="EMBL" id="AXA85296.1"/>
    </source>
</evidence>
<dbReference type="KEGG" id="lue:DCD74_12005"/>
<reference evidence="2" key="1">
    <citation type="submission" date="2018-05" db="EMBL/GenBank/DDBJ databases">
        <title>Luteimonas pekinense sp. nov., isolated from human Meibomian gland secretions, Beijing, China.</title>
        <authorList>
            <person name="Wen T."/>
            <person name="Bai H."/>
            <person name="Lv H."/>
        </authorList>
    </citation>
    <scope>NUCLEOTIDE SEQUENCE [LARGE SCALE GENOMIC DNA]</scope>
    <source>
        <strain evidence="2">83-4</strain>
    </source>
</reference>
<dbReference type="Proteomes" id="UP000251842">
    <property type="component" value="Chromosome"/>
</dbReference>
<dbReference type="InterPro" id="IPR036520">
    <property type="entry name" value="UPF0759_sf"/>
</dbReference>
<dbReference type="InterPro" id="IPR002763">
    <property type="entry name" value="DUF72"/>
</dbReference>
<dbReference type="PANTHER" id="PTHR30348">
    <property type="entry name" value="UNCHARACTERIZED PROTEIN YECE"/>
    <property type="match status" value="1"/>
</dbReference>
<gene>
    <name evidence="1" type="ORF">DCD74_12005</name>
</gene>
<dbReference type="Pfam" id="PF01904">
    <property type="entry name" value="DUF72"/>
    <property type="match status" value="1"/>
</dbReference>
<organism evidence="1 2">
    <name type="scientific">Solilutibacter oculi</name>
    <dbReference type="NCBI Taxonomy" id="2698682"/>
    <lineage>
        <taxon>Bacteria</taxon>
        <taxon>Pseudomonadati</taxon>
        <taxon>Pseudomonadota</taxon>
        <taxon>Gammaproteobacteria</taxon>
        <taxon>Lysobacterales</taxon>
        <taxon>Lysobacteraceae</taxon>
        <taxon>Solilutibacter</taxon>
    </lineage>
</organism>
<name>A0A344J8D6_9GAMM</name>
<protein>
    <submittedName>
        <fullName evidence="1">DUF72 domain-containing protein</fullName>
    </submittedName>
</protein>
<dbReference type="SUPFAM" id="SSF117396">
    <property type="entry name" value="TM1631-like"/>
    <property type="match status" value="1"/>
</dbReference>
<dbReference type="RefSeq" id="WP_112927501.1">
    <property type="nucleotide sequence ID" value="NZ_CP029556.1"/>
</dbReference>
<dbReference type="Gene3D" id="3.20.20.410">
    <property type="entry name" value="Protein of unknown function UPF0759"/>
    <property type="match status" value="1"/>
</dbReference>
<dbReference type="PANTHER" id="PTHR30348:SF14">
    <property type="entry name" value="BLR8050 PROTEIN"/>
    <property type="match status" value="1"/>
</dbReference>
<sequence>MAASMTAARTRLRIGCAGWSIPAPQRGLFGEGETALERYATLFDAAEINSSFYRPHQAKTYDRWAQAVPRHFQFSVKIPKSISHEARLQGCGELLDQFIGEVEGLGSKLGALLVQLPPSLGFDARVASTFFAMVRRQTSAPIVCEPRHRTWFEANAGLALKRYEISRAGADPAITDEAATPGPFGRLRYWRWHGSPRMYYSSYSEDALAALADQVRGQLSKRVAAWVIFDNTAHGYATANAARLKTLLSADLKSEP</sequence>
<dbReference type="EMBL" id="CP029556">
    <property type="protein sequence ID" value="AXA85296.1"/>
    <property type="molecule type" value="Genomic_DNA"/>
</dbReference>
<dbReference type="OrthoDB" id="9780310at2"/>
<proteinExistence type="predicted"/>
<accession>A0A344J8D6</accession>
<dbReference type="AlphaFoldDB" id="A0A344J8D6"/>
<evidence type="ECO:0000313" key="2">
    <source>
        <dbReference type="Proteomes" id="UP000251842"/>
    </source>
</evidence>